<sequence length="643" mass="69036">MNLCFTASLATVTMLTVASQTDMSGDLWLLVLGFVIAFILAFSVGANDVANSFGTAVGSGVVTLRQACILATIFETVGAILLGAKVSETIRSGIIDVHMYNGSEAVLMAGSISAMFGSAVWQLVASFLKLPISGTHCIVGATIGFSMVARGHQGVKWLELLRIVASWFLSPLLSGIMSAILFYFVRKFILNKEDPVPNGLRALPVFYAVTMGINLFSIMFTGAPMLGFDRIPWWGTLLISLGCALLTAAVVWFIVCPLLKKKMKSQNIADTSGTQLIEKKPSSNDPMAHPATPQSYSPVPQTPPADSNKVAFDIGGSAETDLDSKDFDTKDWDSLNGSAGIAVPDLSGSQFHTIHKDSGIYKDLLHKLHLAKVGECMGETGDKPIRRNNSYTSYTMAIYGIHGSLKEDEGSRTGLDGEKRRSRYDSYNSYCTAVADAEVAAGDGALAVEMGDETVRGDSLEEEIDELEIDKPEVSMLFQFLQILTACFGSFAHGGNDVSNAIGPLVALWLIYESASVASTAPTPIWLLLYGGVGICTGLWIWGRRVIQTMGKDLTPITPSSGFSIELASAITVVVASNIGLPVSTTHCKVGSVVSVGWLRSRKAVDWHLFRNIFIAWFVTVPISGLISAAIMALFYYVILPLT</sequence>
<accession>A0A672SBC8</accession>
<dbReference type="PANTHER" id="PTHR11101">
    <property type="entry name" value="PHOSPHATE TRANSPORTER"/>
    <property type="match status" value="1"/>
</dbReference>
<comment type="similarity">
    <text evidence="2 9">Belongs to the inorganic phosphate transporter (PiT) (TC 2.A.20) family.</text>
</comment>
<dbReference type="GO" id="GO:0015293">
    <property type="term" value="F:symporter activity"/>
    <property type="evidence" value="ECO:0007669"/>
    <property type="project" value="UniProtKB-KW"/>
</dbReference>
<evidence type="ECO:0000256" key="7">
    <source>
        <dbReference type="ARBA" id="ARBA00022989"/>
    </source>
</evidence>
<evidence type="ECO:0000256" key="1">
    <source>
        <dbReference type="ARBA" id="ARBA00004141"/>
    </source>
</evidence>
<keyword evidence="7 9" id="KW-1133">Transmembrane helix</keyword>
<dbReference type="GO" id="GO:0035435">
    <property type="term" value="P:phosphate ion transmembrane transport"/>
    <property type="evidence" value="ECO:0007669"/>
    <property type="project" value="TreeGrafter"/>
</dbReference>
<feature type="transmembrane region" description="Helical" evidence="9">
    <location>
        <begin position="609"/>
        <end position="639"/>
    </location>
</feature>
<organism evidence="12 13">
    <name type="scientific">Sinocyclocheilus grahami</name>
    <name type="common">Dianchi golden-line fish</name>
    <name type="synonym">Barbus grahami</name>
    <dbReference type="NCBI Taxonomy" id="75366"/>
    <lineage>
        <taxon>Eukaryota</taxon>
        <taxon>Metazoa</taxon>
        <taxon>Chordata</taxon>
        <taxon>Craniata</taxon>
        <taxon>Vertebrata</taxon>
        <taxon>Euteleostomi</taxon>
        <taxon>Actinopterygii</taxon>
        <taxon>Neopterygii</taxon>
        <taxon>Teleostei</taxon>
        <taxon>Ostariophysi</taxon>
        <taxon>Cypriniformes</taxon>
        <taxon>Cyprinidae</taxon>
        <taxon>Cyprininae</taxon>
        <taxon>Sinocyclocheilus</taxon>
    </lineage>
</organism>
<reference evidence="12" key="1">
    <citation type="submission" date="2025-08" db="UniProtKB">
        <authorList>
            <consortium name="Ensembl"/>
        </authorList>
    </citation>
    <scope>IDENTIFICATION</scope>
</reference>
<feature type="transmembrane region" description="Helical" evidence="9">
    <location>
        <begin position="160"/>
        <end position="185"/>
    </location>
</feature>
<dbReference type="Proteomes" id="UP000472262">
    <property type="component" value="Unassembled WGS sequence"/>
</dbReference>
<comment type="function">
    <text evidence="9">Sodium-phosphate symporter.</text>
</comment>
<protein>
    <recommendedName>
        <fullName evidence="9">Phosphate transporter</fullName>
    </recommendedName>
</protein>
<gene>
    <name evidence="12" type="primary">slc20a1a</name>
</gene>
<evidence type="ECO:0000313" key="12">
    <source>
        <dbReference type="Ensembl" id="ENSSGRP00000098992.1"/>
    </source>
</evidence>
<evidence type="ECO:0000256" key="11">
    <source>
        <dbReference type="SAM" id="SignalP"/>
    </source>
</evidence>
<evidence type="ECO:0000256" key="3">
    <source>
        <dbReference type="ARBA" id="ARBA00022448"/>
    </source>
</evidence>
<dbReference type="AlphaFoldDB" id="A0A672SBC8"/>
<reference evidence="12" key="2">
    <citation type="submission" date="2025-09" db="UniProtKB">
        <authorList>
            <consortium name="Ensembl"/>
        </authorList>
    </citation>
    <scope>IDENTIFICATION</scope>
</reference>
<feature type="chain" id="PRO_5025539582" description="Phosphate transporter" evidence="11">
    <location>
        <begin position="19"/>
        <end position="643"/>
    </location>
</feature>
<feature type="transmembrane region" description="Helical" evidence="9">
    <location>
        <begin position="233"/>
        <end position="255"/>
    </location>
</feature>
<feature type="transmembrane region" description="Helical" evidence="9">
    <location>
        <begin position="205"/>
        <end position="226"/>
    </location>
</feature>
<feature type="transmembrane region" description="Helical" evidence="9">
    <location>
        <begin position="28"/>
        <end position="46"/>
    </location>
</feature>
<keyword evidence="8 9" id="KW-0472">Membrane</keyword>
<feature type="region of interest" description="Disordered" evidence="10">
    <location>
        <begin position="272"/>
        <end position="312"/>
    </location>
</feature>
<dbReference type="GO" id="GO:0016020">
    <property type="term" value="C:membrane"/>
    <property type="evidence" value="ECO:0007669"/>
    <property type="project" value="UniProtKB-SubCell"/>
</dbReference>
<dbReference type="Pfam" id="PF01384">
    <property type="entry name" value="PHO4"/>
    <property type="match status" value="1"/>
</dbReference>
<evidence type="ECO:0000256" key="4">
    <source>
        <dbReference type="ARBA" id="ARBA00022592"/>
    </source>
</evidence>
<keyword evidence="5 9" id="KW-0812">Transmembrane</keyword>
<feature type="transmembrane region" description="Helical" evidence="9">
    <location>
        <begin position="105"/>
        <end position="124"/>
    </location>
</feature>
<evidence type="ECO:0000256" key="2">
    <source>
        <dbReference type="ARBA" id="ARBA00009916"/>
    </source>
</evidence>
<keyword evidence="4 9" id="KW-0592">Phosphate transport</keyword>
<evidence type="ECO:0000256" key="6">
    <source>
        <dbReference type="ARBA" id="ARBA00022847"/>
    </source>
</evidence>
<keyword evidence="11" id="KW-0732">Signal</keyword>
<evidence type="ECO:0000256" key="9">
    <source>
        <dbReference type="RuleBase" id="RU363058"/>
    </source>
</evidence>
<evidence type="ECO:0000256" key="8">
    <source>
        <dbReference type="ARBA" id="ARBA00023136"/>
    </source>
</evidence>
<dbReference type="InterPro" id="IPR001204">
    <property type="entry name" value="Phos_transporter"/>
</dbReference>
<evidence type="ECO:0000256" key="10">
    <source>
        <dbReference type="SAM" id="MobiDB-lite"/>
    </source>
</evidence>
<dbReference type="GO" id="GO:0005315">
    <property type="term" value="F:phosphate transmembrane transporter activity"/>
    <property type="evidence" value="ECO:0007669"/>
    <property type="project" value="InterPro"/>
</dbReference>
<feature type="transmembrane region" description="Helical" evidence="9">
    <location>
        <begin position="525"/>
        <end position="542"/>
    </location>
</feature>
<comment type="subcellular location">
    <subcellularLocation>
        <location evidence="1 9">Membrane</location>
        <topology evidence="1 9">Multi-pass membrane protein</topology>
    </subcellularLocation>
</comment>
<name>A0A672SBC8_SINGR</name>
<keyword evidence="13" id="KW-1185">Reference proteome</keyword>
<keyword evidence="3 9" id="KW-0813">Transport</keyword>
<keyword evidence="6" id="KW-0769">Symport</keyword>
<evidence type="ECO:0000313" key="13">
    <source>
        <dbReference type="Proteomes" id="UP000472262"/>
    </source>
</evidence>
<evidence type="ECO:0000256" key="5">
    <source>
        <dbReference type="ARBA" id="ARBA00022692"/>
    </source>
</evidence>
<dbReference type="Ensembl" id="ENSSGRT00000105321.1">
    <property type="protein sequence ID" value="ENSSGRP00000098992.1"/>
    <property type="gene ID" value="ENSSGRG00000049170.1"/>
</dbReference>
<proteinExistence type="inferred from homology"/>
<feature type="signal peptide" evidence="11">
    <location>
        <begin position="1"/>
        <end position="18"/>
    </location>
</feature>
<dbReference type="PANTHER" id="PTHR11101:SF81">
    <property type="entry name" value="SODIUM-DEPENDENT PHOSPHATE TRANSPORTER 1-A"/>
    <property type="match status" value="1"/>
</dbReference>